<accession>A0A3E2B120</accession>
<dbReference type="AlphaFoldDB" id="A0A3E2B120"/>
<reference evidence="1 2" key="1">
    <citation type="submission" date="2018-07" db="EMBL/GenBank/DDBJ databases">
        <title>GABA Modulating Bacteria of the Human Gut Microbiota.</title>
        <authorList>
            <person name="Strandwitz P."/>
            <person name="Kim K.H."/>
            <person name="Terekhova D."/>
            <person name="Liu J.K."/>
            <person name="Sharma A."/>
            <person name="Levering J."/>
            <person name="Mcdonald D."/>
            <person name="Dietrich D."/>
            <person name="Ramadhar T.R."/>
            <person name="Lekbua A."/>
            <person name="Mroue N."/>
            <person name="Liston C."/>
            <person name="Stewart E.J."/>
            <person name="Dubin M.J."/>
            <person name="Zengler K."/>
            <person name="Knight R."/>
            <person name="Gilbert J.A."/>
            <person name="Clardy J."/>
            <person name="Lewis K."/>
        </authorList>
    </citation>
    <scope>NUCLEOTIDE SEQUENCE [LARGE SCALE GENOMIC DNA]</scope>
    <source>
        <strain evidence="1 2">KLE1738</strain>
    </source>
</reference>
<evidence type="ECO:0000313" key="2">
    <source>
        <dbReference type="Proteomes" id="UP000260649"/>
    </source>
</evidence>
<protein>
    <submittedName>
        <fullName evidence="1">Uncharacterized protein</fullName>
    </submittedName>
</protein>
<sequence>MPAKRILFGFLLCLALWLVVLAAQALTLGTEKSLFPYRTEQVACVEFQNGTTGARHLDKAQRVIQDVMDHLHRFSPDAAVPNQWEGWTYGITLHLKDGQTCMLTLHPAAQAEGYGAAVDLNGTRYFSRETAFPLTWLEESFSSVMAPSR</sequence>
<dbReference type="GeneID" id="97996255"/>
<keyword evidence="2" id="KW-1185">Reference proteome</keyword>
<comment type="caution">
    <text evidence="1">The sequence shown here is derived from an EMBL/GenBank/DDBJ whole genome shotgun (WGS) entry which is preliminary data.</text>
</comment>
<dbReference type="RefSeq" id="WP_117142834.1">
    <property type="nucleotide sequence ID" value="NZ_CAKXKJ010000018.1"/>
</dbReference>
<dbReference type="EMBL" id="QQRQ01000030">
    <property type="protein sequence ID" value="RFT05750.1"/>
    <property type="molecule type" value="Genomic_DNA"/>
</dbReference>
<gene>
    <name evidence="1" type="ORF">DV520_10965</name>
</gene>
<dbReference type="Proteomes" id="UP000260649">
    <property type="component" value="Unassembled WGS sequence"/>
</dbReference>
<organism evidence="1 2">
    <name type="scientific">Evtepia gabavorous</name>
    <dbReference type="NCBI Taxonomy" id="2211183"/>
    <lineage>
        <taxon>Bacteria</taxon>
        <taxon>Bacillati</taxon>
        <taxon>Bacillota</taxon>
        <taxon>Clostridia</taxon>
        <taxon>Eubacteriales</taxon>
        <taxon>Evtepia</taxon>
    </lineage>
</organism>
<proteinExistence type="predicted"/>
<name>A0A3E2B120_9FIRM</name>
<evidence type="ECO:0000313" key="1">
    <source>
        <dbReference type="EMBL" id="RFT05750.1"/>
    </source>
</evidence>